<proteinExistence type="predicted"/>
<keyword evidence="2" id="KW-1185">Reference proteome</keyword>
<sequence>MTNLISLCRDVLHQNSIRKFSSLGAEQELANAMSIKCWLSHNIDISAINRYSLESAYKSLKNKLGINGLDFQEPKEVFGICPLPENGIANFDIQSNSINAVILKHDDLIILEIQDAAFLSIGLALRSKDSRYTTRKCSSKN</sequence>
<dbReference type="EMBL" id="LUGH01000214">
    <property type="protein sequence ID" value="OBZ87556.1"/>
    <property type="molecule type" value="Genomic_DNA"/>
</dbReference>
<dbReference type="Proteomes" id="UP000093000">
    <property type="component" value="Unassembled WGS sequence"/>
</dbReference>
<organism evidence="1 2">
    <name type="scientific">Choanephora cucurbitarum</name>
    <dbReference type="NCBI Taxonomy" id="101091"/>
    <lineage>
        <taxon>Eukaryota</taxon>
        <taxon>Fungi</taxon>
        <taxon>Fungi incertae sedis</taxon>
        <taxon>Mucoromycota</taxon>
        <taxon>Mucoromycotina</taxon>
        <taxon>Mucoromycetes</taxon>
        <taxon>Mucorales</taxon>
        <taxon>Mucorineae</taxon>
        <taxon>Choanephoraceae</taxon>
        <taxon>Choanephoroideae</taxon>
        <taxon>Choanephora</taxon>
    </lineage>
</organism>
<dbReference type="AlphaFoldDB" id="A0A1C7NG68"/>
<gene>
    <name evidence="1" type="ORF">A0J61_04399</name>
</gene>
<dbReference type="InParanoid" id="A0A1C7NG68"/>
<name>A0A1C7NG68_9FUNG</name>
<accession>A0A1C7NG68</accession>
<comment type="caution">
    <text evidence="1">The sequence shown here is derived from an EMBL/GenBank/DDBJ whole genome shotgun (WGS) entry which is preliminary data.</text>
</comment>
<protein>
    <submittedName>
        <fullName evidence="1">Uncharacterized protein</fullName>
    </submittedName>
</protein>
<evidence type="ECO:0000313" key="2">
    <source>
        <dbReference type="Proteomes" id="UP000093000"/>
    </source>
</evidence>
<reference evidence="1 2" key="1">
    <citation type="submission" date="2016-03" db="EMBL/GenBank/DDBJ databases">
        <title>Choanephora cucurbitarum.</title>
        <authorList>
            <person name="Min B."/>
            <person name="Park H."/>
            <person name="Park J.-H."/>
            <person name="Shin H.-D."/>
            <person name="Choi I.-G."/>
        </authorList>
    </citation>
    <scope>NUCLEOTIDE SEQUENCE [LARGE SCALE GENOMIC DNA]</scope>
    <source>
        <strain evidence="1 2">KUS-F28377</strain>
    </source>
</reference>
<evidence type="ECO:0000313" key="1">
    <source>
        <dbReference type="EMBL" id="OBZ87556.1"/>
    </source>
</evidence>
<dbReference type="STRING" id="101091.A0A1C7NG68"/>